<feature type="compositionally biased region" description="Low complexity" evidence="1">
    <location>
        <begin position="12"/>
        <end position="30"/>
    </location>
</feature>
<evidence type="ECO:0000313" key="2">
    <source>
        <dbReference type="EMBL" id="EAS00716.2"/>
    </source>
</evidence>
<feature type="region of interest" description="Disordered" evidence="1">
    <location>
        <begin position="1"/>
        <end position="41"/>
    </location>
</feature>
<dbReference type="eggNOG" id="KOG1455">
    <property type="taxonomic scope" value="Eukaryota"/>
</dbReference>
<dbReference type="AlphaFoldDB" id="Q23VY9"/>
<gene>
    <name evidence="2" type="ORF">TTHERM_00794420</name>
</gene>
<sequence>MNRFNQSDKQLSDTCSLNSSSSSSSDQPISESEEQTKDLTNLRQTIYNRSNLVKQYLQNRQTQKLNNKNQSDIYSKVQTNKSNLSFNGKQSALQQFLQDKDVSLADVGRVYEKTNYGKWMTNIQKDDIYQDPLKKKKNSQILKEQQLDNLIYNRAVRSQSSVSEYYNRKLSSMNDQLKIMKEKILKEQIQNYSSLIHAKGSINSLKQMSQQNKVEIKNYQDEIMNRCNRVDSYFNYKKNHNFLPKRSSKSFSFTIQQDPNQNKKATSQDKKNINTEQSQHDISTINATSVLINQSQLMEERSIQRQSLNKEQIRESQQFDNFPSFNSKEIQCFSQKNDSQSPLNQEKTDISKSILVQLIKRQNQPYLNQNSKKNQEKKVSNQKEKYLDADFSLSPIKENVGNTQTDNRTKFPQLKNERSLPEKKIVKGFNKGLGQNQNQKLQKKDISLSPPPSIGLNSTFAPASPSLRSVSDKKGNRLAQQIERKINRLKKVQRMSQLQVNENSPFQFGQSVFNLQEQEKQNVFQSSLLNKGVFSSSNKARLSKQQMVGRSSFQDFTIGTQNQQNQSRNLIKEEDDDEKDETYIIGLKNNESKRGSVNLLQTSASQEKLKSINYNNANQKQLKSQCSINLHEDLNKQKDTFNIQSQFEIKDQINEIQLIRRDPLEKHKTGNTQQTQFSLSQNIMKTSPSNSPQNRIRLNSEVSPSQKNPKHLQYSDNKQNQNTLNLSDFLNKSFQSRHRSVSNNNFNSPMLQNQILQEESHKLKEQLPDITNQLIKAIEEEYGKKESTDVLYLFYSQLLQVIQIEINDIDQNLKFKWDKQLSERKKMLSQKQTVIKGMQNLILSCCHVDEEIKNGNKQIHEMKKKEIGQIKNIDFYYEILQQHDFPDEEIGKVILQMKQVEQIRDNANANQFVKDYRFNTVKDQMDSSKILMQADRQDRSKRVKEFNHQRRLRHIQKLQ</sequence>
<dbReference type="FunCoup" id="Q23VY9">
    <property type="interactions" value="57"/>
</dbReference>
<feature type="compositionally biased region" description="Polar residues" evidence="1">
    <location>
        <begin position="559"/>
        <end position="569"/>
    </location>
</feature>
<dbReference type="Proteomes" id="UP000009168">
    <property type="component" value="Unassembled WGS sequence"/>
</dbReference>
<feature type="compositionally biased region" description="Polar residues" evidence="1">
    <location>
        <begin position="255"/>
        <end position="265"/>
    </location>
</feature>
<dbReference type="RefSeq" id="XP_001020961.2">
    <property type="nucleotide sequence ID" value="XM_001020961.3"/>
</dbReference>
<proteinExistence type="predicted"/>
<reference evidence="3" key="1">
    <citation type="journal article" date="2006" name="PLoS Biol.">
        <title>Macronuclear genome sequence of the ciliate Tetrahymena thermophila, a model eukaryote.</title>
        <authorList>
            <person name="Eisen J.A."/>
            <person name="Coyne R.S."/>
            <person name="Wu M."/>
            <person name="Wu D."/>
            <person name="Thiagarajan M."/>
            <person name="Wortman J.R."/>
            <person name="Badger J.H."/>
            <person name="Ren Q."/>
            <person name="Amedeo P."/>
            <person name="Jones K.M."/>
            <person name="Tallon L.J."/>
            <person name="Delcher A.L."/>
            <person name="Salzberg S.L."/>
            <person name="Silva J.C."/>
            <person name="Haas B.J."/>
            <person name="Majoros W.H."/>
            <person name="Farzad M."/>
            <person name="Carlton J.M."/>
            <person name="Smith R.K. Jr."/>
            <person name="Garg J."/>
            <person name="Pearlman R.E."/>
            <person name="Karrer K.M."/>
            <person name="Sun L."/>
            <person name="Manning G."/>
            <person name="Elde N.C."/>
            <person name="Turkewitz A.P."/>
            <person name="Asai D.J."/>
            <person name="Wilkes D.E."/>
            <person name="Wang Y."/>
            <person name="Cai H."/>
            <person name="Collins K."/>
            <person name="Stewart B.A."/>
            <person name="Lee S.R."/>
            <person name="Wilamowska K."/>
            <person name="Weinberg Z."/>
            <person name="Ruzzo W.L."/>
            <person name="Wloga D."/>
            <person name="Gaertig J."/>
            <person name="Frankel J."/>
            <person name="Tsao C.-C."/>
            <person name="Gorovsky M.A."/>
            <person name="Keeling P.J."/>
            <person name="Waller R.F."/>
            <person name="Patron N.J."/>
            <person name="Cherry J.M."/>
            <person name="Stover N.A."/>
            <person name="Krieger C.J."/>
            <person name="del Toro C."/>
            <person name="Ryder H.F."/>
            <person name="Williamson S.C."/>
            <person name="Barbeau R.A."/>
            <person name="Hamilton E.P."/>
            <person name="Orias E."/>
        </authorList>
    </citation>
    <scope>NUCLEOTIDE SEQUENCE [LARGE SCALE GENOMIC DNA]</scope>
    <source>
        <strain evidence="3">SB210</strain>
    </source>
</reference>
<feature type="compositionally biased region" description="Polar residues" evidence="1">
    <location>
        <begin position="670"/>
        <end position="707"/>
    </location>
</feature>
<evidence type="ECO:0000313" key="3">
    <source>
        <dbReference type="Proteomes" id="UP000009168"/>
    </source>
</evidence>
<dbReference type="ESTHER" id="tetts-q23vy9">
    <property type="family name" value="Monoglyceridelipase_lysophospholip"/>
</dbReference>
<dbReference type="KEGG" id="tet:TTHERM_00794420"/>
<feature type="region of interest" description="Disordered" evidence="1">
    <location>
        <begin position="255"/>
        <end position="279"/>
    </location>
</feature>
<organism evidence="2 3">
    <name type="scientific">Tetrahymena thermophila (strain SB210)</name>
    <dbReference type="NCBI Taxonomy" id="312017"/>
    <lineage>
        <taxon>Eukaryota</taxon>
        <taxon>Sar</taxon>
        <taxon>Alveolata</taxon>
        <taxon>Ciliophora</taxon>
        <taxon>Intramacronucleata</taxon>
        <taxon>Oligohymenophorea</taxon>
        <taxon>Hymenostomatida</taxon>
        <taxon>Tetrahymenina</taxon>
        <taxon>Tetrahymenidae</taxon>
        <taxon>Tetrahymena</taxon>
    </lineage>
</organism>
<keyword evidence="2" id="KW-0378">Hydrolase</keyword>
<dbReference type="HOGENOM" id="CLU_259814_0_0_1"/>
<dbReference type="GO" id="GO:0016787">
    <property type="term" value="F:hydrolase activity"/>
    <property type="evidence" value="ECO:0007669"/>
    <property type="project" value="UniProtKB-KW"/>
</dbReference>
<keyword evidence="3" id="KW-1185">Reference proteome</keyword>
<accession>Q23VY9</accession>
<feature type="region of interest" description="Disordered" evidence="1">
    <location>
        <begin position="664"/>
        <end position="721"/>
    </location>
</feature>
<feature type="region of interest" description="Disordered" evidence="1">
    <location>
        <begin position="559"/>
        <end position="578"/>
    </location>
</feature>
<name>Q23VY9_TETTS</name>
<dbReference type="InParanoid" id="Q23VY9"/>
<protein>
    <submittedName>
        <fullName evidence="2">Alpha/beta fold hydrolase</fullName>
    </submittedName>
</protein>
<dbReference type="EMBL" id="GG662609">
    <property type="protein sequence ID" value="EAS00716.2"/>
    <property type="molecule type" value="Genomic_DNA"/>
</dbReference>
<dbReference type="GeneID" id="7825518"/>
<evidence type="ECO:0000256" key="1">
    <source>
        <dbReference type="SAM" id="MobiDB-lite"/>
    </source>
</evidence>